<comment type="caution">
    <text evidence="1">The sequence shown here is derived from an EMBL/GenBank/DDBJ whole genome shotgun (WGS) entry which is preliminary data.</text>
</comment>
<protein>
    <submittedName>
        <fullName evidence="1">Uncharacterized protein</fullName>
    </submittedName>
</protein>
<proteinExistence type="predicted"/>
<sequence length="259" mass="29010">MLLRALLPSSRLHMHDFGAAPRLEINPACNQQLTFLTTQSATQINNISLFAAMASLSAGARVAGTTELLEAILLNLNHDEIDLKTLLVSQRTSTAFRNTIQGSLKLRQALYLEPPTTLRGHSEVWSGMNPLLRYAGIHSWVDGGKYGSWKLQLPFTSDAKFHLLLSQRPHAQLEGMHSFRVNSRAIPPPVMPPVMPSWTRMYVFQWHCTVGAALNAHPCDNPRLGDFVPNDGPHYFEESFQAPPLRPKWGRARWTFAHA</sequence>
<evidence type="ECO:0000313" key="2">
    <source>
        <dbReference type="Proteomes" id="UP000070133"/>
    </source>
</evidence>
<dbReference type="AlphaFoldDB" id="A0A139H7F6"/>
<dbReference type="EMBL" id="LFZN01000116">
    <property type="protein sequence ID" value="KXS98309.1"/>
    <property type="molecule type" value="Genomic_DNA"/>
</dbReference>
<keyword evidence="2" id="KW-1185">Reference proteome</keyword>
<reference evidence="1 2" key="1">
    <citation type="submission" date="2015-07" db="EMBL/GenBank/DDBJ databases">
        <title>Comparative genomics of the Sigatoka disease complex on banana suggests a link between parallel evolutionary changes in Pseudocercospora fijiensis and Pseudocercospora eumusae and increased virulence on the banana host.</title>
        <authorList>
            <person name="Chang T.-C."/>
            <person name="Salvucci A."/>
            <person name="Crous P.W."/>
            <person name="Stergiopoulos I."/>
        </authorList>
    </citation>
    <scope>NUCLEOTIDE SEQUENCE [LARGE SCALE GENOMIC DNA]</scope>
    <source>
        <strain evidence="1 2">CBS 114824</strain>
    </source>
</reference>
<organism evidence="1 2">
    <name type="scientific">Pseudocercospora eumusae</name>
    <dbReference type="NCBI Taxonomy" id="321146"/>
    <lineage>
        <taxon>Eukaryota</taxon>
        <taxon>Fungi</taxon>
        <taxon>Dikarya</taxon>
        <taxon>Ascomycota</taxon>
        <taxon>Pezizomycotina</taxon>
        <taxon>Dothideomycetes</taxon>
        <taxon>Dothideomycetidae</taxon>
        <taxon>Mycosphaerellales</taxon>
        <taxon>Mycosphaerellaceae</taxon>
        <taxon>Pseudocercospora</taxon>
    </lineage>
</organism>
<dbReference type="OrthoDB" id="3800738at2759"/>
<accession>A0A139H7F6</accession>
<gene>
    <name evidence="1" type="ORF">AC578_6846</name>
</gene>
<name>A0A139H7F6_9PEZI</name>
<dbReference type="Proteomes" id="UP000070133">
    <property type="component" value="Unassembled WGS sequence"/>
</dbReference>
<evidence type="ECO:0000313" key="1">
    <source>
        <dbReference type="EMBL" id="KXS98309.1"/>
    </source>
</evidence>